<proteinExistence type="predicted"/>
<keyword evidence="3" id="KW-1185">Reference proteome</keyword>
<protein>
    <submittedName>
        <fullName evidence="2">Uncharacterized protein</fullName>
    </submittedName>
</protein>
<dbReference type="RefSeq" id="WP_343839273.1">
    <property type="nucleotide sequence ID" value="NZ_BAAADO010000003.1"/>
</dbReference>
<evidence type="ECO:0000313" key="3">
    <source>
        <dbReference type="Proteomes" id="UP001500880"/>
    </source>
</evidence>
<gene>
    <name evidence="2" type="ORF">GCM10008986_14520</name>
</gene>
<evidence type="ECO:0000313" key="2">
    <source>
        <dbReference type="EMBL" id="GAA0489736.1"/>
    </source>
</evidence>
<dbReference type="Proteomes" id="UP001500880">
    <property type="component" value="Unassembled WGS sequence"/>
</dbReference>
<accession>A0ABN1B404</accession>
<sequence>MPIQNDHEIQQLHEISEELEQAARQAINDADPEAMKKIQKQLRGVQDQIQEARGKAINGSGGSGEPLFDAQMRVEETQHQMERAINNISAQQDDVQP</sequence>
<evidence type="ECO:0000256" key="1">
    <source>
        <dbReference type="SAM" id="Coils"/>
    </source>
</evidence>
<dbReference type="EMBL" id="BAAADO010000003">
    <property type="protein sequence ID" value="GAA0489736.1"/>
    <property type="molecule type" value="Genomic_DNA"/>
</dbReference>
<comment type="caution">
    <text evidence="2">The sequence shown here is derived from an EMBL/GenBank/DDBJ whole genome shotgun (WGS) entry which is preliminary data.</text>
</comment>
<keyword evidence="1" id="KW-0175">Coiled coil</keyword>
<name>A0ABN1B404_9BACI</name>
<reference evidence="2 3" key="1">
    <citation type="journal article" date="2019" name="Int. J. Syst. Evol. Microbiol.">
        <title>The Global Catalogue of Microorganisms (GCM) 10K type strain sequencing project: providing services to taxonomists for standard genome sequencing and annotation.</title>
        <authorList>
            <consortium name="The Broad Institute Genomics Platform"/>
            <consortium name="The Broad Institute Genome Sequencing Center for Infectious Disease"/>
            <person name="Wu L."/>
            <person name="Ma J."/>
        </authorList>
    </citation>
    <scope>NUCLEOTIDE SEQUENCE [LARGE SCALE GENOMIC DNA]</scope>
    <source>
        <strain evidence="2 3">JCM 12389</strain>
    </source>
</reference>
<organism evidence="2 3">
    <name type="scientific">Salinibacillus aidingensis</name>
    <dbReference type="NCBI Taxonomy" id="237684"/>
    <lineage>
        <taxon>Bacteria</taxon>
        <taxon>Bacillati</taxon>
        <taxon>Bacillota</taxon>
        <taxon>Bacilli</taxon>
        <taxon>Bacillales</taxon>
        <taxon>Bacillaceae</taxon>
        <taxon>Salinibacillus</taxon>
    </lineage>
</organism>
<feature type="coiled-coil region" evidence="1">
    <location>
        <begin position="5"/>
        <end position="94"/>
    </location>
</feature>